<evidence type="ECO:0000313" key="15">
    <source>
        <dbReference type="RefSeq" id="XP_032061642.1"/>
    </source>
</evidence>
<keyword evidence="14" id="KW-1185">Reference proteome</keyword>
<dbReference type="InterPro" id="IPR013783">
    <property type="entry name" value="Ig-like_fold"/>
</dbReference>
<name>A0A6J3EI96_AYTFU</name>
<evidence type="ECO:0000256" key="3">
    <source>
        <dbReference type="ARBA" id="ARBA00022475"/>
    </source>
</evidence>
<dbReference type="InterPro" id="IPR052672">
    <property type="entry name" value="Type1_Cytokine_Rcpt_Type2"/>
</dbReference>
<dbReference type="PROSITE" id="PS50853">
    <property type="entry name" value="FN3"/>
    <property type="match status" value="2"/>
</dbReference>
<keyword evidence="11" id="KW-0393">Immunoglobulin domain</keyword>
<evidence type="ECO:0000256" key="7">
    <source>
        <dbReference type="ARBA" id="ARBA00022989"/>
    </source>
</evidence>
<dbReference type="AlphaFoldDB" id="A0A6J3EI96"/>
<evidence type="ECO:0000256" key="2">
    <source>
        <dbReference type="ARBA" id="ARBA00008921"/>
    </source>
</evidence>
<keyword evidence="5" id="KW-0732">Signal</keyword>
<feature type="domain" description="Fibronectin type-III" evidence="13">
    <location>
        <begin position="261"/>
        <end position="362"/>
    </location>
</feature>
<dbReference type="RefSeq" id="XP_032061642.1">
    <property type="nucleotide sequence ID" value="XM_032205751.1"/>
</dbReference>
<evidence type="ECO:0000256" key="11">
    <source>
        <dbReference type="ARBA" id="ARBA00023319"/>
    </source>
</evidence>
<dbReference type="PANTHER" id="PTHR48423">
    <property type="entry name" value="INTERLEUKIN-27 RECEPTOR SUBUNIT ALPHA"/>
    <property type="match status" value="1"/>
</dbReference>
<keyword evidence="6" id="KW-0677">Repeat</keyword>
<dbReference type="GO" id="GO:0005886">
    <property type="term" value="C:plasma membrane"/>
    <property type="evidence" value="ECO:0007669"/>
    <property type="project" value="UniProtKB-SubCell"/>
</dbReference>
<dbReference type="CDD" id="cd00063">
    <property type="entry name" value="FN3"/>
    <property type="match status" value="3"/>
</dbReference>
<dbReference type="KEGG" id="aful:116500618"/>
<comment type="similarity">
    <text evidence="2">Belongs to the type I cytokine receptor family. Type 2 subfamily.</text>
</comment>
<evidence type="ECO:0000313" key="14">
    <source>
        <dbReference type="Proteomes" id="UP000504639"/>
    </source>
</evidence>
<evidence type="ECO:0000256" key="1">
    <source>
        <dbReference type="ARBA" id="ARBA00004251"/>
    </source>
</evidence>
<evidence type="ECO:0000256" key="9">
    <source>
        <dbReference type="ARBA" id="ARBA00023170"/>
    </source>
</evidence>
<dbReference type="PANTHER" id="PTHR48423:SF1">
    <property type="entry name" value="INTERLEUKIN-27 RECEPTOR SUBUNIT ALPHA"/>
    <property type="match status" value="1"/>
</dbReference>
<dbReference type="InterPro" id="IPR036116">
    <property type="entry name" value="FN3_sf"/>
</dbReference>
<dbReference type="SMART" id="SM00060">
    <property type="entry name" value="FN3"/>
    <property type="match status" value="4"/>
</dbReference>
<keyword evidence="10" id="KW-0325">Glycoprotein</keyword>
<dbReference type="FunFam" id="2.60.40.10:FF:000524">
    <property type="entry name" value="Interleukin-6 receptor subunit beta"/>
    <property type="match status" value="1"/>
</dbReference>
<dbReference type="FunFam" id="2.60.40.10:FF:000414">
    <property type="entry name" value="Interleukin-6 receptor subunit beta"/>
    <property type="match status" value="1"/>
</dbReference>
<sequence length="920" mass="104755">MPLRLTAPRPAPEHGGRAVRGRDPALKCFLPIVYEKEMFNCWIWMFILLCGSSIADEKSIRDADIFPSSPEIERGSTLKLFCVLGKHYTPQRNASHIIWKLNHELIAQENYNIVNETVSSVIIHNFTYNKAHVKCFIKYLGKEQLLVHTEVKSGFPPDTPGNISCIYYFNVELTCNWTSGRETNLTTTYTLYRKIKNTQGLILPDSEFSSCRSKTESCSFRHPNIPFSNYFCFQVKAQNVLGEAISECVPITMESIEKFEPPEILSVKKIAGIKQLLTVTWKIPEDIIPAQYLNCQVRYRNLYSNSSEIDNVAVTSEEKVVSLNLTGLWDSTEYSVAVRCIGVESKFWSEWCREKTASTEDKAPSGKVDLWRIIESSHPAGNRPVHLMWKLLGNIPHPGRILGYKIQYFPENNAALQMTKIITNKKIVLPLKEEAYIISVTAYNSAGSSPAAVLRIPSTDEKPPEIIETVRTFTTNEEMIVEWIASEPEVTEYVVEWYEELETDPFSRSWQYISNSTKWKANKKIFKPFVCYNMSVYPLYGNKVAAPYSIQTYVQEKEPSEGPVADTDVLGKNEVVIKWEEISKDKRNGFITNYTIFYKPEGGKELNETVNSDVLHHRLKSLQANTQYTVYIMASNRAGGTSGEQKTFKTLKFNKEDIIFIAIPVGLSMFFLLGLWITCILKKHVFKKVCWPDIPNPAESVAVEWPLDASMNNSFLKGVTYEDKTLGLEDLNVLEDCFPEEDHEGLLLMNCENHVSECTDTNATAVQNISEHKITLLNGEKKIQYNEEHEVAKCLSPSMPYVITGEDFRSQMHSALIPAKKIQPIEMLEDDLRETQQISVKNEESDNEEVLKLEDFSEKTLFNPYLRNSVKTREFLISENLTEPSENEPKKQPTVLPAFQQNAVGQSYVTLDMVGLATAH</sequence>
<evidence type="ECO:0000256" key="6">
    <source>
        <dbReference type="ARBA" id="ARBA00022737"/>
    </source>
</evidence>
<evidence type="ECO:0000256" key="5">
    <source>
        <dbReference type="ARBA" id="ARBA00022729"/>
    </source>
</evidence>
<gene>
    <name evidence="15" type="primary">IL31RA</name>
</gene>
<keyword evidence="3" id="KW-1003">Cell membrane</keyword>
<evidence type="ECO:0000256" key="10">
    <source>
        <dbReference type="ARBA" id="ARBA00023180"/>
    </source>
</evidence>
<dbReference type="InterPro" id="IPR036179">
    <property type="entry name" value="Ig-like_dom_sf"/>
</dbReference>
<proteinExistence type="inferred from homology"/>
<dbReference type="SUPFAM" id="SSF49265">
    <property type="entry name" value="Fibronectin type III"/>
    <property type="match status" value="3"/>
</dbReference>
<keyword evidence="7 12" id="KW-1133">Transmembrane helix</keyword>
<dbReference type="Proteomes" id="UP000504639">
    <property type="component" value="Chromosome Z"/>
</dbReference>
<dbReference type="InterPro" id="IPR003961">
    <property type="entry name" value="FN3_dom"/>
</dbReference>
<keyword evidence="8 12" id="KW-0472">Membrane</keyword>
<feature type="transmembrane region" description="Helical" evidence="12">
    <location>
        <begin position="658"/>
        <end position="681"/>
    </location>
</feature>
<protein>
    <submittedName>
        <fullName evidence="15">Interleukin-31 receptor subunit alpha isoform X1</fullName>
    </submittedName>
</protein>
<dbReference type="Pfam" id="PF00041">
    <property type="entry name" value="fn3"/>
    <property type="match status" value="1"/>
</dbReference>
<dbReference type="Pfam" id="PF06328">
    <property type="entry name" value="Lep_receptor_Ig"/>
    <property type="match status" value="1"/>
</dbReference>
<feature type="domain" description="Fibronectin type-III" evidence="13">
    <location>
        <begin position="559"/>
        <end position="653"/>
    </location>
</feature>
<organism evidence="14 15">
    <name type="scientific">Aythya fuligula</name>
    <name type="common">Tufted duck</name>
    <name type="synonym">Anas fuligula</name>
    <dbReference type="NCBI Taxonomy" id="219594"/>
    <lineage>
        <taxon>Eukaryota</taxon>
        <taxon>Metazoa</taxon>
        <taxon>Chordata</taxon>
        <taxon>Craniata</taxon>
        <taxon>Vertebrata</taxon>
        <taxon>Euteleostomi</taxon>
        <taxon>Archelosauria</taxon>
        <taxon>Archosauria</taxon>
        <taxon>Dinosauria</taxon>
        <taxon>Saurischia</taxon>
        <taxon>Theropoda</taxon>
        <taxon>Coelurosauria</taxon>
        <taxon>Aves</taxon>
        <taxon>Neognathae</taxon>
        <taxon>Galloanserae</taxon>
        <taxon>Anseriformes</taxon>
        <taxon>Anatidae</taxon>
        <taxon>Aythyinae</taxon>
        <taxon>Aythya</taxon>
    </lineage>
</organism>
<comment type="subcellular location">
    <subcellularLocation>
        <location evidence="1">Cell membrane</location>
        <topology evidence="1">Single-pass type I membrane protein</topology>
    </subcellularLocation>
</comment>
<evidence type="ECO:0000256" key="12">
    <source>
        <dbReference type="SAM" id="Phobius"/>
    </source>
</evidence>
<keyword evidence="4 12" id="KW-0812">Transmembrane</keyword>
<dbReference type="InParanoid" id="A0A6J3EI96"/>
<dbReference type="CTD" id="133396"/>
<evidence type="ECO:0000256" key="4">
    <source>
        <dbReference type="ARBA" id="ARBA00022692"/>
    </source>
</evidence>
<reference evidence="15" key="1">
    <citation type="submission" date="2025-08" db="UniProtKB">
        <authorList>
            <consortium name="RefSeq"/>
        </authorList>
    </citation>
    <scope>IDENTIFICATION</scope>
    <source>
        <tissue evidence="15">Lung</tissue>
    </source>
</reference>
<keyword evidence="9 15" id="KW-0675">Receptor</keyword>
<evidence type="ECO:0000256" key="8">
    <source>
        <dbReference type="ARBA" id="ARBA00023136"/>
    </source>
</evidence>
<evidence type="ECO:0000259" key="13">
    <source>
        <dbReference type="PROSITE" id="PS50853"/>
    </source>
</evidence>
<dbReference type="SUPFAM" id="SSF48726">
    <property type="entry name" value="Immunoglobulin"/>
    <property type="match status" value="1"/>
</dbReference>
<dbReference type="GeneID" id="116500618"/>
<dbReference type="Gene3D" id="2.60.40.10">
    <property type="entry name" value="Immunoglobulins"/>
    <property type="match status" value="6"/>
</dbReference>
<accession>A0A6J3EI96</accession>
<dbReference type="InterPro" id="IPR010457">
    <property type="entry name" value="IgC2-like_lig-bd"/>
</dbReference>